<dbReference type="InterPro" id="IPR050232">
    <property type="entry name" value="FBL13/AtMIF1-like"/>
</dbReference>
<dbReference type="InterPro" id="IPR006566">
    <property type="entry name" value="FBD"/>
</dbReference>
<gene>
    <name evidence="2" type="ORF">TAV2_LOCUS17256</name>
</gene>
<evidence type="ECO:0000313" key="3">
    <source>
        <dbReference type="Proteomes" id="UP000836841"/>
    </source>
</evidence>
<dbReference type="SUPFAM" id="SSF52047">
    <property type="entry name" value="RNI-like"/>
    <property type="match status" value="1"/>
</dbReference>
<dbReference type="SMART" id="SM00579">
    <property type="entry name" value="FBD"/>
    <property type="match status" value="1"/>
</dbReference>
<organism evidence="2 3">
    <name type="scientific">Thlaspi arvense</name>
    <name type="common">Field penny-cress</name>
    <dbReference type="NCBI Taxonomy" id="13288"/>
    <lineage>
        <taxon>Eukaryota</taxon>
        <taxon>Viridiplantae</taxon>
        <taxon>Streptophyta</taxon>
        <taxon>Embryophyta</taxon>
        <taxon>Tracheophyta</taxon>
        <taxon>Spermatophyta</taxon>
        <taxon>Magnoliopsida</taxon>
        <taxon>eudicotyledons</taxon>
        <taxon>Gunneridae</taxon>
        <taxon>Pentapetalae</taxon>
        <taxon>rosids</taxon>
        <taxon>malvids</taxon>
        <taxon>Brassicales</taxon>
        <taxon>Brassicaceae</taxon>
        <taxon>Thlaspideae</taxon>
        <taxon>Thlaspi</taxon>
    </lineage>
</organism>
<dbReference type="Proteomes" id="UP000836841">
    <property type="component" value="Chromosome 5"/>
</dbReference>
<dbReference type="Pfam" id="PF08387">
    <property type="entry name" value="FBD"/>
    <property type="match status" value="1"/>
</dbReference>
<reference evidence="2 3" key="1">
    <citation type="submission" date="2022-03" db="EMBL/GenBank/DDBJ databases">
        <authorList>
            <person name="Nunn A."/>
            <person name="Chopra R."/>
            <person name="Nunn A."/>
            <person name="Contreras Garrido A."/>
        </authorList>
    </citation>
    <scope>NUCLEOTIDE SEQUENCE [LARGE SCALE GENOMIC DNA]</scope>
</reference>
<protein>
    <recommendedName>
        <fullName evidence="1">FBD domain-containing protein</fullName>
    </recommendedName>
</protein>
<dbReference type="EMBL" id="OU466861">
    <property type="protein sequence ID" value="CAH2065945.1"/>
    <property type="molecule type" value="Genomic_DNA"/>
</dbReference>
<feature type="domain" description="FBD" evidence="1">
    <location>
        <begin position="280"/>
        <end position="352"/>
    </location>
</feature>
<evidence type="ECO:0000259" key="1">
    <source>
        <dbReference type="SMART" id="SM00579"/>
    </source>
</evidence>
<dbReference type="Gene3D" id="3.80.10.10">
    <property type="entry name" value="Ribonuclease Inhibitor"/>
    <property type="match status" value="1"/>
</dbReference>
<dbReference type="Pfam" id="PF24758">
    <property type="entry name" value="LRR_At5g56370"/>
    <property type="match status" value="1"/>
</dbReference>
<name>A0AAU9SH68_THLAR</name>
<dbReference type="InterPro" id="IPR055411">
    <property type="entry name" value="LRR_FXL15/At3g58940/PEG3-like"/>
</dbReference>
<dbReference type="PANTHER" id="PTHR31900">
    <property type="entry name" value="F-BOX/RNI SUPERFAMILY PROTEIN-RELATED"/>
    <property type="match status" value="1"/>
</dbReference>
<evidence type="ECO:0000313" key="2">
    <source>
        <dbReference type="EMBL" id="CAH2065945.1"/>
    </source>
</evidence>
<dbReference type="InterPro" id="IPR032675">
    <property type="entry name" value="LRR_dom_sf"/>
</dbReference>
<keyword evidence="3" id="KW-1185">Reference proteome</keyword>
<sequence>MRLHNLSSLQKLCIKLGPRCPVDVDVVEWVAKAVDGSVLRKLKFRLLWESDPVTMPNSLYTCKTLTKLTLSYKILVDVPCLVYLPSLNRLDLQYVVYKDEDSHVRLLSGCPVLEYLVVLRDDDHVMKFTVKVPSLLSLTYTTGALSQRDGNDRSLVIDTPNLTYLDIFDCSRHSCSIEYMPRLKKAWMNPSTHPGENFLKSLSTIEYLKLSQLYTLVPWCNVVFSLLIECRLCPYYADWCESLGVLLSNCPKLKVLMVDSTYEAGFPVLWKWNQPSSVSECLSSHLEIFRWQWYAGREYQTKVIRYILKNSKCLKKAEISLKSIGNLEEEQKKMIEDLQSMSRVSTCILLAGPRF</sequence>
<proteinExistence type="predicted"/>
<dbReference type="AlphaFoldDB" id="A0AAU9SH68"/>
<accession>A0AAU9SH68</accession>
<dbReference type="PANTHER" id="PTHR31900:SF34">
    <property type="entry name" value="EMB|CAB62440.1-RELATED"/>
    <property type="match status" value="1"/>
</dbReference>